<evidence type="ECO:0000313" key="1">
    <source>
        <dbReference type="EMBL" id="CAG8744271.1"/>
    </source>
</evidence>
<keyword evidence="2" id="KW-1185">Reference proteome</keyword>
<organism evidence="1 2">
    <name type="scientific">Cetraspora pellucida</name>
    <dbReference type="NCBI Taxonomy" id="1433469"/>
    <lineage>
        <taxon>Eukaryota</taxon>
        <taxon>Fungi</taxon>
        <taxon>Fungi incertae sedis</taxon>
        <taxon>Mucoromycota</taxon>
        <taxon>Glomeromycotina</taxon>
        <taxon>Glomeromycetes</taxon>
        <taxon>Diversisporales</taxon>
        <taxon>Gigasporaceae</taxon>
        <taxon>Cetraspora</taxon>
    </lineage>
</organism>
<gene>
    <name evidence="1" type="ORF">CPELLU_LOCUS14269</name>
</gene>
<evidence type="ECO:0000313" key="2">
    <source>
        <dbReference type="Proteomes" id="UP000789759"/>
    </source>
</evidence>
<sequence>MHMTPRFVIDFPMLLIESDAVIGRIKKFVYLKDFEKDPLASQIFRDNAPIIDDLCKNQKTKGLYKAFMKLVREIKHTLPLSVKNKSALKNLLFRLSSFISISKRESLASADRKGDSQMRRHPDIMFMVKHLDMLFEIIYVECLRLVCTPQK</sequence>
<proteinExistence type="predicted"/>
<dbReference type="OrthoDB" id="2434003at2759"/>
<protein>
    <submittedName>
        <fullName evidence="1">22108_t:CDS:1</fullName>
    </submittedName>
</protein>
<dbReference type="AlphaFoldDB" id="A0A9N9NM41"/>
<name>A0A9N9NM41_9GLOM</name>
<reference evidence="1" key="1">
    <citation type="submission" date="2021-06" db="EMBL/GenBank/DDBJ databases">
        <authorList>
            <person name="Kallberg Y."/>
            <person name="Tangrot J."/>
            <person name="Rosling A."/>
        </authorList>
    </citation>
    <scope>NUCLEOTIDE SEQUENCE</scope>
    <source>
        <strain evidence="1">FL966</strain>
    </source>
</reference>
<dbReference type="EMBL" id="CAJVQA010016646">
    <property type="protein sequence ID" value="CAG8744271.1"/>
    <property type="molecule type" value="Genomic_DNA"/>
</dbReference>
<feature type="non-terminal residue" evidence="1">
    <location>
        <position position="1"/>
    </location>
</feature>
<accession>A0A9N9NM41</accession>
<dbReference type="Proteomes" id="UP000789759">
    <property type="component" value="Unassembled WGS sequence"/>
</dbReference>
<comment type="caution">
    <text evidence="1">The sequence shown here is derived from an EMBL/GenBank/DDBJ whole genome shotgun (WGS) entry which is preliminary data.</text>
</comment>